<dbReference type="Gene3D" id="3.40.470.10">
    <property type="entry name" value="Uracil-DNA glycosylase-like domain"/>
    <property type="match status" value="1"/>
</dbReference>
<keyword evidence="8 9" id="KW-0234">DNA repair</keyword>
<dbReference type="GO" id="GO:0004844">
    <property type="term" value="F:uracil DNA N-glycosylase activity"/>
    <property type="evidence" value="ECO:0007669"/>
    <property type="project" value="UniProtKB-UniRule"/>
</dbReference>
<dbReference type="HAMAP" id="MF_00148">
    <property type="entry name" value="UDG"/>
    <property type="match status" value="1"/>
</dbReference>
<dbReference type="AlphaFoldDB" id="A0A285X5J5"/>
<feature type="active site" description="Proton acceptor" evidence="9 10">
    <location>
        <position position="74"/>
    </location>
</feature>
<evidence type="ECO:0000256" key="9">
    <source>
        <dbReference type="HAMAP-Rule" id="MF_00148"/>
    </source>
</evidence>
<dbReference type="NCBIfam" id="TIGR00628">
    <property type="entry name" value="ung"/>
    <property type="match status" value="1"/>
</dbReference>
<evidence type="ECO:0000256" key="6">
    <source>
        <dbReference type="ARBA" id="ARBA00022763"/>
    </source>
</evidence>
<comment type="function">
    <text evidence="2 9 11">Excises uracil residues from the DNA which can arise as a result of misincorporation of dUMP residues by DNA polymerase or due to deamination of cytosine.</text>
</comment>
<dbReference type="NCBIfam" id="NF003591">
    <property type="entry name" value="PRK05254.1-4"/>
    <property type="match status" value="1"/>
</dbReference>
<dbReference type="InterPro" id="IPR018085">
    <property type="entry name" value="Ura-DNA_Glyclase_AS"/>
</dbReference>
<dbReference type="PROSITE" id="PS00130">
    <property type="entry name" value="U_DNA_GLYCOSYLASE"/>
    <property type="match status" value="1"/>
</dbReference>
<dbReference type="GO" id="GO:0005737">
    <property type="term" value="C:cytoplasm"/>
    <property type="evidence" value="ECO:0007669"/>
    <property type="project" value="UniProtKB-SubCell"/>
</dbReference>
<comment type="catalytic activity">
    <reaction evidence="1 9 11">
        <text>Hydrolyzes single-stranded DNA or mismatched double-stranded DNA and polynucleotides, releasing free uracil.</text>
        <dbReference type="EC" id="3.2.2.27"/>
    </reaction>
</comment>
<dbReference type="PANTHER" id="PTHR11264">
    <property type="entry name" value="URACIL-DNA GLYCOSYLASE"/>
    <property type="match status" value="1"/>
</dbReference>
<keyword evidence="6 9" id="KW-0227">DNA damage</keyword>
<feature type="domain" description="Uracil-DNA glycosylase-like" evidence="12">
    <location>
        <begin position="59"/>
        <end position="220"/>
    </location>
</feature>
<evidence type="ECO:0000256" key="7">
    <source>
        <dbReference type="ARBA" id="ARBA00022801"/>
    </source>
</evidence>
<evidence type="ECO:0000256" key="3">
    <source>
        <dbReference type="ARBA" id="ARBA00008184"/>
    </source>
</evidence>
<protein>
    <recommendedName>
        <fullName evidence="5 9">Uracil-DNA glycosylase</fullName>
        <shortName evidence="9">UDG</shortName>
        <ecNumber evidence="4 9">3.2.2.27</ecNumber>
    </recommendedName>
</protein>
<sequence>MGSRNLTIKMTFNITPSWKKKLNDELEKPYFKDLLKFVEAEYEKSDCFPKPENIFKAFELSPFEETRVVIIGQDPYHGYNQAHGLCFSVQPETRVPPSLVNIFREIKDDLGSPLPPHGNLKHWAEQGVLMLNATLTVRAGQAGSHQGKGWEKFTDAVIQILSEEKENLVFLLWGSPAQKKGKKINTEKHLVLTSGHPSPLAANRGYWFGNKHFSKTNEFLVSVGKEPIEW</sequence>
<dbReference type="FunFam" id="3.40.470.10:FF:000001">
    <property type="entry name" value="Uracil-DNA glycosylase"/>
    <property type="match status" value="1"/>
</dbReference>
<dbReference type="SMART" id="SM00987">
    <property type="entry name" value="UreE_C"/>
    <property type="match status" value="1"/>
</dbReference>
<dbReference type="Proteomes" id="UP000219193">
    <property type="component" value="Unassembled WGS sequence"/>
</dbReference>
<comment type="similarity">
    <text evidence="3 9 11">Belongs to the uracil-DNA glycosylase (UDG) superfamily. UNG family.</text>
</comment>
<evidence type="ECO:0000256" key="5">
    <source>
        <dbReference type="ARBA" id="ARBA00018429"/>
    </source>
</evidence>
<keyword evidence="7 9" id="KW-0378">Hydrolase</keyword>
<evidence type="ECO:0000256" key="4">
    <source>
        <dbReference type="ARBA" id="ARBA00012030"/>
    </source>
</evidence>
<dbReference type="NCBIfam" id="NF003592">
    <property type="entry name" value="PRK05254.1-5"/>
    <property type="match status" value="1"/>
</dbReference>
<dbReference type="NCBIfam" id="NF003589">
    <property type="entry name" value="PRK05254.1-2"/>
    <property type="match status" value="1"/>
</dbReference>
<dbReference type="Pfam" id="PF03167">
    <property type="entry name" value="UDG"/>
    <property type="match status" value="1"/>
</dbReference>
<dbReference type="EMBL" id="OCMF01000002">
    <property type="protein sequence ID" value="SOC80276.1"/>
    <property type="molecule type" value="Genomic_DNA"/>
</dbReference>
<dbReference type="SMART" id="SM00986">
    <property type="entry name" value="UDG"/>
    <property type="match status" value="1"/>
</dbReference>
<evidence type="ECO:0000313" key="13">
    <source>
        <dbReference type="EMBL" id="SOC80276.1"/>
    </source>
</evidence>
<evidence type="ECO:0000256" key="10">
    <source>
        <dbReference type="PROSITE-ProRule" id="PRU10072"/>
    </source>
</evidence>
<proteinExistence type="inferred from homology"/>
<name>A0A285X5J5_9FLAO</name>
<evidence type="ECO:0000256" key="11">
    <source>
        <dbReference type="RuleBase" id="RU003780"/>
    </source>
</evidence>
<dbReference type="InterPro" id="IPR036895">
    <property type="entry name" value="Uracil-DNA_glycosylase-like_sf"/>
</dbReference>
<evidence type="ECO:0000256" key="2">
    <source>
        <dbReference type="ARBA" id="ARBA00002631"/>
    </source>
</evidence>
<evidence type="ECO:0000313" key="14">
    <source>
        <dbReference type="Proteomes" id="UP000219193"/>
    </source>
</evidence>
<dbReference type="PANTHER" id="PTHR11264:SF0">
    <property type="entry name" value="URACIL-DNA GLYCOSYLASE"/>
    <property type="match status" value="1"/>
</dbReference>
<accession>A0A285X5J5</accession>
<dbReference type="SUPFAM" id="SSF52141">
    <property type="entry name" value="Uracil-DNA glycosylase-like"/>
    <property type="match status" value="1"/>
</dbReference>
<evidence type="ECO:0000256" key="1">
    <source>
        <dbReference type="ARBA" id="ARBA00001400"/>
    </source>
</evidence>
<dbReference type="InterPro" id="IPR005122">
    <property type="entry name" value="Uracil-DNA_glycosylase-like"/>
</dbReference>
<evidence type="ECO:0000256" key="8">
    <source>
        <dbReference type="ARBA" id="ARBA00023204"/>
    </source>
</evidence>
<keyword evidence="9" id="KW-0963">Cytoplasm</keyword>
<keyword evidence="14" id="KW-1185">Reference proteome</keyword>
<dbReference type="CDD" id="cd10027">
    <property type="entry name" value="UDG-F1-like"/>
    <property type="match status" value="1"/>
</dbReference>
<comment type="subcellular location">
    <subcellularLocation>
        <location evidence="9">Cytoplasm</location>
    </subcellularLocation>
</comment>
<evidence type="ECO:0000259" key="12">
    <source>
        <dbReference type="SMART" id="SM00986"/>
    </source>
</evidence>
<reference evidence="14" key="1">
    <citation type="submission" date="2017-09" db="EMBL/GenBank/DDBJ databases">
        <authorList>
            <person name="Varghese N."/>
            <person name="Submissions S."/>
        </authorList>
    </citation>
    <scope>NUCLEOTIDE SEQUENCE [LARGE SCALE GENOMIC DNA]</scope>
    <source>
        <strain evidence="14">CGMCC 1.12641</strain>
    </source>
</reference>
<dbReference type="EC" id="3.2.2.27" evidence="4 9"/>
<dbReference type="GO" id="GO:0097510">
    <property type="term" value="P:base-excision repair, AP site formation via deaminated base removal"/>
    <property type="evidence" value="ECO:0007669"/>
    <property type="project" value="TreeGrafter"/>
</dbReference>
<organism evidence="13 14">
    <name type="scientific">Salinimicrobium sediminis</name>
    <dbReference type="NCBI Taxonomy" id="1343891"/>
    <lineage>
        <taxon>Bacteria</taxon>
        <taxon>Pseudomonadati</taxon>
        <taxon>Bacteroidota</taxon>
        <taxon>Flavobacteriia</taxon>
        <taxon>Flavobacteriales</taxon>
        <taxon>Flavobacteriaceae</taxon>
        <taxon>Salinimicrobium</taxon>
    </lineage>
</organism>
<dbReference type="InterPro" id="IPR002043">
    <property type="entry name" value="UDG_fam1"/>
</dbReference>
<gene>
    <name evidence="9" type="primary">ung</name>
    <name evidence="13" type="ORF">SAMN06296241_1822</name>
</gene>
<dbReference type="NCBIfam" id="NF003588">
    <property type="entry name" value="PRK05254.1-1"/>
    <property type="match status" value="1"/>
</dbReference>